<evidence type="ECO:0000313" key="2">
    <source>
        <dbReference type="EMBL" id="OQE25427.1"/>
    </source>
</evidence>
<dbReference type="Gene3D" id="3.10.450.50">
    <property type="match status" value="1"/>
</dbReference>
<feature type="compositionally biased region" description="Low complexity" evidence="1">
    <location>
        <begin position="11"/>
        <end position="29"/>
    </location>
</feature>
<comment type="caution">
    <text evidence="2">The sequence shown here is derived from an EMBL/GenBank/DDBJ whole genome shotgun (WGS) entry which is preliminary data.</text>
</comment>
<dbReference type="STRING" id="303698.A0A1V6TGG2"/>
<dbReference type="Proteomes" id="UP000191285">
    <property type="component" value="Unassembled WGS sequence"/>
</dbReference>
<protein>
    <recommendedName>
        <fullName evidence="4">SnoaL-like domain-containing protein</fullName>
    </recommendedName>
</protein>
<dbReference type="InterPro" id="IPR032710">
    <property type="entry name" value="NTF2-like_dom_sf"/>
</dbReference>
<gene>
    <name evidence="2" type="ORF">PENSTE_c006G01340</name>
</gene>
<evidence type="ECO:0008006" key="4">
    <source>
        <dbReference type="Google" id="ProtNLM"/>
    </source>
</evidence>
<dbReference type="SUPFAM" id="SSF54427">
    <property type="entry name" value="NTF2-like"/>
    <property type="match status" value="1"/>
</dbReference>
<dbReference type="PANTHER" id="PTHR38436">
    <property type="entry name" value="POLYKETIDE CYCLASE SNOAL-LIKE DOMAIN"/>
    <property type="match status" value="1"/>
</dbReference>
<evidence type="ECO:0000313" key="3">
    <source>
        <dbReference type="Proteomes" id="UP000191285"/>
    </source>
</evidence>
<name>A0A1V6TGG2_9EURO</name>
<keyword evidence="3" id="KW-1185">Reference proteome</keyword>
<sequence>MVNVFRRLTRRATSSGSSSAQNGSSTIASTGPVPARASSHGRIHRSLSVSSNKRIRRAPAEEPSPRHLLLISDTPEVDERILHRYQAEGFNTEYISFTCAGDPERDRKHLENVVHLREDELEAGERYAIVAFNKPAYYLLASHHLVASNTNPFPRLCALIAYYPLTSTNALPNHPFNTENCAPACCDTSSIFDPGPSTSYLPIQVHIPGSKTDPATLWPWITISTSEGDVTYKKRHRCYVYTYPDAGFRFAEREFATARKTAPSDIADSTVVTEEVAEEDGVCESLAWSRALACLRRAFGVGSNWAVDDIETVWERYWALLLEELQRKTQDGDAGGNSLSAAIMELVTGNEQGHERDSSVECIPTKIGGSGVDSLRSFFSHIFVPAGPTSQHLRLLSRTVGADRIVDELSLSFSHTAEVPWLLPNVKPTDRDIKVIIVVVATFCADKIVHQSLYWDQADVLVQAGLLDPSLVPQGKQ</sequence>
<dbReference type="GO" id="GO:0030638">
    <property type="term" value="P:polyketide metabolic process"/>
    <property type="evidence" value="ECO:0007669"/>
    <property type="project" value="InterPro"/>
</dbReference>
<reference evidence="3" key="1">
    <citation type="journal article" date="2017" name="Nat. Microbiol.">
        <title>Global analysis of biosynthetic gene clusters reveals vast potential of secondary metabolite production in Penicillium species.</title>
        <authorList>
            <person name="Nielsen J.C."/>
            <person name="Grijseels S."/>
            <person name="Prigent S."/>
            <person name="Ji B."/>
            <person name="Dainat J."/>
            <person name="Nielsen K.F."/>
            <person name="Frisvad J.C."/>
            <person name="Workman M."/>
            <person name="Nielsen J."/>
        </authorList>
    </citation>
    <scope>NUCLEOTIDE SEQUENCE [LARGE SCALE GENOMIC DNA]</scope>
    <source>
        <strain evidence="3">IBT 24891</strain>
    </source>
</reference>
<dbReference type="EMBL" id="MLKD01000006">
    <property type="protein sequence ID" value="OQE25427.1"/>
    <property type="molecule type" value="Genomic_DNA"/>
</dbReference>
<organism evidence="2 3">
    <name type="scientific">Penicillium steckii</name>
    <dbReference type="NCBI Taxonomy" id="303698"/>
    <lineage>
        <taxon>Eukaryota</taxon>
        <taxon>Fungi</taxon>
        <taxon>Dikarya</taxon>
        <taxon>Ascomycota</taxon>
        <taxon>Pezizomycotina</taxon>
        <taxon>Eurotiomycetes</taxon>
        <taxon>Eurotiomycetidae</taxon>
        <taxon>Eurotiales</taxon>
        <taxon>Aspergillaceae</taxon>
        <taxon>Penicillium</taxon>
    </lineage>
</organism>
<dbReference type="AlphaFoldDB" id="A0A1V6TGG2"/>
<dbReference type="InterPro" id="IPR009959">
    <property type="entry name" value="Cyclase_SnoaL-like"/>
</dbReference>
<accession>A0A1V6TGG2</accession>
<dbReference type="OrthoDB" id="5440at2759"/>
<feature type="region of interest" description="Disordered" evidence="1">
    <location>
        <begin position="1"/>
        <end position="63"/>
    </location>
</feature>
<dbReference type="PANTHER" id="PTHR38436:SF3">
    <property type="entry name" value="CARBOXYMETHYLENEBUTENOLIDASE-RELATED"/>
    <property type="match status" value="1"/>
</dbReference>
<proteinExistence type="predicted"/>
<evidence type="ECO:0000256" key="1">
    <source>
        <dbReference type="SAM" id="MobiDB-lite"/>
    </source>
</evidence>